<protein>
    <submittedName>
        <fullName evidence="1">Uncharacterized protein</fullName>
    </submittedName>
</protein>
<dbReference type="EMBL" id="QJUL01000055">
    <property type="protein sequence ID" value="TBU86189.1"/>
    <property type="molecule type" value="Genomic_DNA"/>
</dbReference>
<keyword evidence="3" id="KW-1185">Reference proteome</keyword>
<accession>A0A4Q9QTB1</accession>
<dbReference type="AlphaFoldDB" id="A0A4Q9QTB1"/>
<proteinExistence type="predicted"/>
<gene>
    <name evidence="2" type="ORF">DNK34_20785</name>
    <name evidence="1" type="ORF">DNK44_23715</name>
</gene>
<dbReference type="Proteomes" id="UP000291334">
    <property type="component" value="Unassembled WGS sequence"/>
</dbReference>
<dbReference type="Proteomes" id="UP000293172">
    <property type="component" value="Unassembled WGS sequence"/>
</dbReference>
<comment type="caution">
    <text evidence="1">The sequence shown here is derived from an EMBL/GenBank/DDBJ whole genome shotgun (WGS) entry which is preliminary data.</text>
</comment>
<evidence type="ECO:0000313" key="4">
    <source>
        <dbReference type="Proteomes" id="UP000293172"/>
    </source>
</evidence>
<organism evidence="1 4">
    <name type="scientific">Phytopseudomonas dryadis</name>
    <dbReference type="NCBI Taxonomy" id="2487520"/>
    <lineage>
        <taxon>Bacteria</taxon>
        <taxon>Pseudomonadati</taxon>
        <taxon>Pseudomonadota</taxon>
        <taxon>Gammaproteobacteria</taxon>
        <taxon>Pseudomonadales</taxon>
        <taxon>Pseudomonadaceae</taxon>
        <taxon>Phytopseudomonas</taxon>
    </lineage>
</organism>
<evidence type="ECO:0000313" key="2">
    <source>
        <dbReference type="EMBL" id="TBV01481.1"/>
    </source>
</evidence>
<evidence type="ECO:0000313" key="1">
    <source>
        <dbReference type="EMBL" id="TBU86189.1"/>
    </source>
</evidence>
<name>A0A4Q9QTB1_9GAMM</name>
<sequence length="61" mass="6376">MLGSTLGCGYGVAGGASIPDRLRQCNAWEMWCKLSVGHGVQVVVLAGDGRKAVTGRQTEEV</sequence>
<reference evidence="3 4" key="1">
    <citation type="submission" date="2018-06" db="EMBL/GenBank/DDBJ databases">
        <title>Three novel Pseudomonas species isolated from symptomatic oak.</title>
        <authorList>
            <person name="Bueno-Gonzalez V."/>
            <person name="Brady C."/>
        </authorList>
    </citation>
    <scope>NUCLEOTIDE SEQUENCE [LARGE SCALE GENOMIC DNA]</scope>
    <source>
        <strain evidence="2 3">P26B</strain>
        <strain evidence="1 4">P6B</strain>
    </source>
</reference>
<dbReference type="EMBL" id="QJUM01000030">
    <property type="protein sequence ID" value="TBV01481.1"/>
    <property type="molecule type" value="Genomic_DNA"/>
</dbReference>
<evidence type="ECO:0000313" key="3">
    <source>
        <dbReference type="Proteomes" id="UP000291334"/>
    </source>
</evidence>